<dbReference type="EMBL" id="QTJX01000008">
    <property type="protein sequence ID" value="RDY57647.1"/>
    <property type="molecule type" value="Genomic_DNA"/>
</dbReference>
<proteinExistence type="predicted"/>
<evidence type="ECO:0000259" key="1">
    <source>
        <dbReference type="Pfam" id="PF08281"/>
    </source>
</evidence>
<protein>
    <submittedName>
        <fullName evidence="2">RNA polymerase subunit sigma-24</fullName>
    </submittedName>
</protein>
<comment type="caution">
    <text evidence="2">The sequence shown here is derived from an EMBL/GenBank/DDBJ whole genome shotgun (WGS) entry which is preliminary data.</text>
</comment>
<reference evidence="2 3" key="1">
    <citation type="submission" date="2018-08" db="EMBL/GenBank/DDBJ databases">
        <title>Muricauda nanhaiensis sp. nov., isolated from seawater of the South China Sea.</title>
        <authorList>
            <person name="Dang Y."/>
        </authorList>
    </citation>
    <scope>NUCLEOTIDE SEQUENCE [LARGE SCALE GENOMIC DNA]</scope>
    <source>
        <strain evidence="2 3">SM1704</strain>
    </source>
</reference>
<dbReference type="Pfam" id="PF08281">
    <property type="entry name" value="Sigma70_r4_2"/>
    <property type="match status" value="1"/>
</dbReference>
<evidence type="ECO:0000313" key="3">
    <source>
        <dbReference type="Proteomes" id="UP000261828"/>
    </source>
</evidence>
<dbReference type="RefSeq" id="WP_116185919.1">
    <property type="nucleotide sequence ID" value="NZ_QTJX01000008.1"/>
</dbReference>
<dbReference type="InterPro" id="IPR036388">
    <property type="entry name" value="WH-like_DNA-bd_sf"/>
</dbReference>
<dbReference type="SUPFAM" id="SSF88946">
    <property type="entry name" value="Sigma2 domain of RNA polymerase sigma factors"/>
    <property type="match status" value="1"/>
</dbReference>
<sequence length="280" mass="31808">MKDYQNTLFPYAYNILGSIEDSKDAIQEILIKYHSRQNDHIENDMGYLVKAVINESINIKKKRQRMYGDSIWLPEPVATEVADGSVDSSEIISYSLLVLLEKLSTKERAVFILKEAFEYSHKEIAEVLGLTIENSRKLLSRAKSKLDNSTDTVSTNTPMVSKEYMGKYINSIRSGDIKTLEKMLSEEITLMADGGNEIKVVRELTQGLKNAIKLLLFVFKTYQKEQTIEVSQINHQPALLFFEEGVLVNCQVFQVSENKIVQIHTQLAPKKLKPLAAQLS</sequence>
<dbReference type="Gene3D" id="1.10.1740.10">
    <property type="match status" value="1"/>
</dbReference>
<organism evidence="2 3">
    <name type="scientific">Flagellimonas nanhaiensis</name>
    <dbReference type="NCBI Taxonomy" id="2292706"/>
    <lineage>
        <taxon>Bacteria</taxon>
        <taxon>Pseudomonadati</taxon>
        <taxon>Bacteroidota</taxon>
        <taxon>Flavobacteriia</taxon>
        <taxon>Flavobacteriales</taxon>
        <taxon>Flavobacteriaceae</taxon>
        <taxon>Flagellimonas</taxon>
    </lineage>
</organism>
<dbReference type="InterPro" id="IPR013324">
    <property type="entry name" value="RNA_pol_sigma_r3/r4-like"/>
</dbReference>
<dbReference type="SUPFAM" id="SSF54427">
    <property type="entry name" value="NTF2-like"/>
    <property type="match status" value="1"/>
</dbReference>
<gene>
    <name evidence="2" type="ORF">DX873_18180</name>
</gene>
<dbReference type="AlphaFoldDB" id="A0A371JL05"/>
<dbReference type="InterPro" id="IPR032710">
    <property type="entry name" value="NTF2-like_dom_sf"/>
</dbReference>
<dbReference type="CDD" id="cd06171">
    <property type="entry name" value="Sigma70_r4"/>
    <property type="match status" value="1"/>
</dbReference>
<evidence type="ECO:0000313" key="2">
    <source>
        <dbReference type="EMBL" id="RDY57647.1"/>
    </source>
</evidence>
<dbReference type="Gene3D" id="1.10.10.10">
    <property type="entry name" value="Winged helix-like DNA-binding domain superfamily/Winged helix DNA-binding domain"/>
    <property type="match status" value="1"/>
</dbReference>
<feature type="domain" description="RNA polymerase sigma factor 70 region 4 type 2" evidence="1">
    <location>
        <begin position="96"/>
        <end position="146"/>
    </location>
</feature>
<dbReference type="OrthoDB" id="3211555at2"/>
<dbReference type="NCBIfam" id="TIGR02937">
    <property type="entry name" value="sigma70-ECF"/>
    <property type="match status" value="1"/>
</dbReference>
<dbReference type="PANTHER" id="PTHR30173:SF36">
    <property type="entry name" value="ECF RNA POLYMERASE SIGMA FACTOR SIGJ"/>
    <property type="match status" value="1"/>
</dbReference>
<dbReference type="GO" id="GO:0016987">
    <property type="term" value="F:sigma factor activity"/>
    <property type="evidence" value="ECO:0007669"/>
    <property type="project" value="InterPro"/>
</dbReference>
<accession>A0A371JL05</accession>
<dbReference type="GO" id="GO:0003677">
    <property type="term" value="F:DNA binding"/>
    <property type="evidence" value="ECO:0007669"/>
    <property type="project" value="InterPro"/>
</dbReference>
<name>A0A371JL05_9FLAO</name>
<dbReference type="Proteomes" id="UP000261828">
    <property type="component" value="Unassembled WGS sequence"/>
</dbReference>
<dbReference type="PANTHER" id="PTHR30173">
    <property type="entry name" value="SIGMA 19 FACTOR"/>
    <property type="match status" value="1"/>
</dbReference>
<dbReference type="InterPro" id="IPR014284">
    <property type="entry name" value="RNA_pol_sigma-70_dom"/>
</dbReference>
<keyword evidence="3" id="KW-1185">Reference proteome</keyword>
<dbReference type="InterPro" id="IPR052704">
    <property type="entry name" value="ECF_Sigma-70_Domain"/>
</dbReference>
<dbReference type="InterPro" id="IPR013249">
    <property type="entry name" value="RNA_pol_sigma70_r4_t2"/>
</dbReference>
<dbReference type="SUPFAM" id="SSF88659">
    <property type="entry name" value="Sigma3 and sigma4 domains of RNA polymerase sigma factors"/>
    <property type="match status" value="1"/>
</dbReference>
<dbReference type="InterPro" id="IPR013325">
    <property type="entry name" value="RNA_pol_sigma_r2"/>
</dbReference>
<dbReference type="GO" id="GO:0006352">
    <property type="term" value="P:DNA-templated transcription initiation"/>
    <property type="evidence" value="ECO:0007669"/>
    <property type="project" value="InterPro"/>
</dbReference>